<evidence type="ECO:0000313" key="3">
    <source>
        <dbReference type="EMBL" id="QCW04306.1"/>
    </source>
</evidence>
<keyword evidence="4" id="KW-1185">Reference proteome</keyword>
<dbReference type="GeneID" id="96157167"/>
<reference evidence="4" key="1">
    <citation type="submission" date="2019-05" db="EMBL/GenBank/DDBJ databases">
        <title>Complete Genome Sequence and Methylation Pattern of the Halophilic Archaeon Natrinema pallidum BOL6-1.</title>
        <authorList>
            <person name="DasSarma P."/>
            <person name="DasSarma B.P."/>
            <person name="DasSarma S.L."/>
            <person name="Martinez F.L."/>
            <person name="Guzman D."/>
            <person name="Roberts R.J."/>
            <person name="DasSarma S."/>
        </authorList>
    </citation>
    <scope>NUCLEOTIDE SEQUENCE [LARGE SCALE GENOMIC DNA]</scope>
    <source>
        <strain evidence="4">BOL6-1</strain>
    </source>
</reference>
<dbReference type="Pfam" id="PF25929">
    <property type="entry name" value="DUF7974"/>
    <property type="match status" value="1"/>
</dbReference>
<feature type="compositionally biased region" description="Basic and acidic residues" evidence="1">
    <location>
        <begin position="1"/>
        <end position="15"/>
    </location>
</feature>
<evidence type="ECO:0000259" key="2">
    <source>
        <dbReference type="Pfam" id="PF25929"/>
    </source>
</evidence>
<accession>A0A4P9THD5</accession>
<name>A0A4P9THD5_9EURY</name>
<evidence type="ECO:0000313" key="4">
    <source>
        <dbReference type="Proteomes" id="UP000307562"/>
    </source>
</evidence>
<dbReference type="AlphaFoldDB" id="A0A4P9THD5"/>
<proteinExistence type="predicted"/>
<sequence>MRRIYESRALERTNDDPFAPDEDESRDGPRTIDWAAFSHAFTPTALRHRAIEIGVSTDARRYEPGDPVDITVTFRNRLPFPIRLRTESPNRWLWTVDGLQAASKLPRAVPDRPAAFSFTRGERKTFRRQWPQRIQVADDEWEPVDPGTYTIAVRVARADAADRGLVDSTAIEITE</sequence>
<evidence type="ECO:0000256" key="1">
    <source>
        <dbReference type="SAM" id="MobiDB-lite"/>
    </source>
</evidence>
<dbReference type="InterPro" id="IPR058280">
    <property type="entry name" value="DUF7974"/>
</dbReference>
<gene>
    <name evidence="3" type="ORF">FGF80_14170</name>
</gene>
<dbReference type="RefSeq" id="WP_138654737.1">
    <property type="nucleotide sequence ID" value="NZ_CP040637.1"/>
</dbReference>
<protein>
    <recommendedName>
        <fullName evidence="2">DUF7974 domain-containing protein</fullName>
    </recommendedName>
</protein>
<dbReference type="KEGG" id="npl:FGF80_14170"/>
<dbReference type="EMBL" id="CP040637">
    <property type="protein sequence ID" value="QCW04306.1"/>
    <property type="molecule type" value="Genomic_DNA"/>
</dbReference>
<feature type="region of interest" description="Disordered" evidence="1">
    <location>
        <begin position="1"/>
        <end position="29"/>
    </location>
</feature>
<feature type="domain" description="DUF7974" evidence="2">
    <location>
        <begin position="39"/>
        <end position="173"/>
    </location>
</feature>
<organism evidence="3 4">
    <name type="scientific">Natrinema pallidum</name>
    <dbReference type="NCBI Taxonomy" id="69527"/>
    <lineage>
        <taxon>Archaea</taxon>
        <taxon>Methanobacteriati</taxon>
        <taxon>Methanobacteriota</taxon>
        <taxon>Stenosarchaea group</taxon>
        <taxon>Halobacteria</taxon>
        <taxon>Halobacteriales</taxon>
        <taxon>Natrialbaceae</taxon>
        <taxon>Natrinema</taxon>
    </lineage>
</organism>
<dbReference type="Proteomes" id="UP000307562">
    <property type="component" value="Chromosome"/>
</dbReference>